<dbReference type="InterPro" id="IPR000700">
    <property type="entry name" value="PAS-assoc_C"/>
</dbReference>
<comment type="caution">
    <text evidence="11">The sequence shown here is derived from an EMBL/GenBank/DDBJ whole genome shotgun (WGS) entry which is preliminary data.</text>
</comment>
<dbReference type="SMART" id="SM00388">
    <property type="entry name" value="HisKA"/>
    <property type="match status" value="1"/>
</dbReference>
<dbReference type="Gene3D" id="3.30.450.20">
    <property type="entry name" value="PAS domain"/>
    <property type="match status" value="2"/>
</dbReference>
<evidence type="ECO:0000256" key="5">
    <source>
        <dbReference type="ARBA" id="ARBA00022777"/>
    </source>
</evidence>
<evidence type="ECO:0000313" key="12">
    <source>
        <dbReference type="Proteomes" id="UP000291613"/>
    </source>
</evidence>
<dbReference type="SMART" id="SM00387">
    <property type="entry name" value="HATPase_c"/>
    <property type="match status" value="1"/>
</dbReference>
<reference evidence="11 12" key="1">
    <citation type="submission" date="2019-02" db="EMBL/GenBank/DDBJ databases">
        <title>Hansschlegelia quercus sp. nov., a novel methylotrophic bacterium from buds of oak (Quercus robur L.).</title>
        <authorList>
            <person name="Agafonova N.V."/>
            <person name="Kaparullina E.N."/>
            <person name="Grouzdev D.S."/>
            <person name="Doronina N.V."/>
        </authorList>
    </citation>
    <scope>NUCLEOTIDE SEQUENCE [LARGE SCALE GENOMIC DNA]</scope>
    <source>
        <strain evidence="11 12">Dub</strain>
    </source>
</reference>
<organism evidence="11 12">
    <name type="scientific">Hansschlegelia quercus</name>
    <dbReference type="NCBI Taxonomy" id="2528245"/>
    <lineage>
        <taxon>Bacteria</taxon>
        <taxon>Pseudomonadati</taxon>
        <taxon>Pseudomonadota</taxon>
        <taxon>Alphaproteobacteria</taxon>
        <taxon>Hyphomicrobiales</taxon>
        <taxon>Methylopilaceae</taxon>
        <taxon>Hansschlegelia</taxon>
    </lineage>
</organism>
<dbReference type="OrthoDB" id="9813151at2"/>
<evidence type="ECO:0000256" key="1">
    <source>
        <dbReference type="ARBA" id="ARBA00000085"/>
    </source>
</evidence>
<keyword evidence="4" id="KW-0808">Transferase</keyword>
<keyword evidence="8" id="KW-0472">Membrane</keyword>
<dbReference type="SUPFAM" id="SSF55785">
    <property type="entry name" value="PYP-like sensor domain (PAS domain)"/>
    <property type="match status" value="2"/>
</dbReference>
<feature type="domain" description="PAC" evidence="10">
    <location>
        <begin position="316"/>
        <end position="368"/>
    </location>
</feature>
<protein>
    <recommendedName>
        <fullName evidence="2">histidine kinase</fullName>
        <ecNumber evidence="2">2.7.13.3</ecNumber>
    </recommendedName>
</protein>
<keyword evidence="8" id="KW-1133">Transmembrane helix</keyword>
<accession>A0A4Q9GRC9</accession>
<dbReference type="InterPro" id="IPR005467">
    <property type="entry name" value="His_kinase_dom"/>
</dbReference>
<dbReference type="Pfam" id="PF00512">
    <property type="entry name" value="HisKA"/>
    <property type="match status" value="1"/>
</dbReference>
<dbReference type="SMART" id="SM00091">
    <property type="entry name" value="PAS"/>
    <property type="match status" value="2"/>
</dbReference>
<dbReference type="InterPro" id="IPR013655">
    <property type="entry name" value="PAS_fold_3"/>
</dbReference>
<dbReference type="SUPFAM" id="SSF47384">
    <property type="entry name" value="Homodimeric domain of signal transducing histidine kinase"/>
    <property type="match status" value="1"/>
</dbReference>
<evidence type="ECO:0000256" key="3">
    <source>
        <dbReference type="ARBA" id="ARBA00022553"/>
    </source>
</evidence>
<dbReference type="PROSITE" id="PS50113">
    <property type="entry name" value="PAC"/>
    <property type="match status" value="1"/>
</dbReference>
<dbReference type="SUPFAM" id="SSF55874">
    <property type="entry name" value="ATPase domain of HSP90 chaperone/DNA topoisomerase II/histidine kinase"/>
    <property type="match status" value="1"/>
</dbReference>
<dbReference type="CDD" id="cd00082">
    <property type="entry name" value="HisKA"/>
    <property type="match status" value="1"/>
</dbReference>
<name>A0A4Q9GRC9_9HYPH</name>
<evidence type="ECO:0000259" key="9">
    <source>
        <dbReference type="PROSITE" id="PS50109"/>
    </source>
</evidence>
<dbReference type="InterPro" id="IPR035965">
    <property type="entry name" value="PAS-like_dom_sf"/>
</dbReference>
<dbReference type="InterPro" id="IPR001610">
    <property type="entry name" value="PAC"/>
</dbReference>
<dbReference type="InterPro" id="IPR003594">
    <property type="entry name" value="HATPase_dom"/>
</dbReference>
<dbReference type="PRINTS" id="PR00344">
    <property type="entry name" value="BCTRLSENSOR"/>
</dbReference>
<gene>
    <name evidence="11" type="ORF">EYR15_00270</name>
</gene>
<dbReference type="PROSITE" id="PS50109">
    <property type="entry name" value="HIS_KIN"/>
    <property type="match status" value="1"/>
</dbReference>
<feature type="coiled-coil region" evidence="7">
    <location>
        <begin position="496"/>
        <end position="533"/>
    </location>
</feature>
<dbReference type="FunFam" id="3.30.565.10:FF:000006">
    <property type="entry name" value="Sensor histidine kinase WalK"/>
    <property type="match status" value="1"/>
</dbReference>
<dbReference type="CDD" id="cd16922">
    <property type="entry name" value="HATPase_EvgS-ArcB-TorS-like"/>
    <property type="match status" value="1"/>
</dbReference>
<dbReference type="EC" id="2.7.13.3" evidence="2"/>
<keyword evidence="7" id="KW-0175">Coiled coil</keyword>
<dbReference type="Proteomes" id="UP000291613">
    <property type="component" value="Unassembled WGS sequence"/>
</dbReference>
<keyword evidence="8" id="KW-0812">Transmembrane</keyword>
<evidence type="ECO:0000256" key="7">
    <source>
        <dbReference type="SAM" id="Coils"/>
    </source>
</evidence>
<dbReference type="SMART" id="SM00086">
    <property type="entry name" value="PAC"/>
    <property type="match status" value="1"/>
</dbReference>
<dbReference type="Pfam" id="PF12860">
    <property type="entry name" value="PAS_7"/>
    <property type="match status" value="1"/>
</dbReference>
<evidence type="ECO:0000256" key="4">
    <source>
        <dbReference type="ARBA" id="ARBA00022679"/>
    </source>
</evidence>
<sequence>MARATVAGMILARPDQHLFAKLRSVSYALRQIATERMLGRIVPSVIVAFLVVFGVVVTMECLDARQRAIRAASDDMATIAAMTALQLPRAQPNEAQPPREALSVSLPTQATDRGRRIYLTDDAGRIIATRGAPEGAAPADLVTLLGPAQPLTTFADRAGVMALTLPDGSAALATVRAVDADRAAQVAFVQTFDDILEPWRARVRSSVAFYGSTGLVLVLLGFAFRWQSGRGRRTDEIYDRVQLRIETALSRGHCGLFDWDIAKGRIFWSRSLFELLGYPHRDDLVSFGEFNALVHPEDVDFYALADEVAGGQTLNIDRVFRVRDAKGDWKWLRARAEAVRARNETGVRLVGICVDVTEHRTLAERTATADMRLRDAIETISEAFVLWDASNRLVTCNSKFQQLYELRDDDVLPGAAREEIIAAGRQPAVVNAVRPDGRVEDGARSYEAQIEDGRWLRINERRTKDGGFVSVGTDISSLKRQEERLMDSEKALMANVADLRKSRQTLEVQAQQLADLAEKYAEQKSQAEFASQAKSEFLANISHELRTPLNAILGFSEIMESGLFGPLGSDKYVEYLRDIRESGEYLLDVINDVLDMAKIEAGRFKLSREAIDIDKVVLDAIRVITPRAEEKSIALRAEAACGVTVEVDRRALKQILLNLLSNAVKFTPAGGRVTIRTRAVGGAMNLYIEDTGIGIPKDAIDKLGRPFEQVENQFSKSHKGSGLGLAIAKSLAELHGGSMRIRSTVGVGTVVLVRLPVTAEAEMAEELVA</sequence>
<dbReference type="InterPro" id="IPR050736">
    <property type="entry name" value="Sensor_HK_Regulatory"/>
</dbReference>
<dbReference type="AlphaFoldDB" id="A0A4Q9GRC9"/>
<keyword evidence="6" id="KW-0902">Two-component regulatory system</keyword>
<evidence type="ECO:0000259" key="10">
    <source>
        <dbReference type="PROSITE" id="PS50113"/>
    </source>
</evidence>
<dbReference type="GO" id="GO:0000155">
    <property type="term" value="F:phosphorelay sensor kinase activity"/>
    <property type="evidence" value="ECO:0007669"/>
    <property type="project" value="InterPro"/>
</dbReference>
<dbReference type="NCBIfam" id="TIGR00229">
    <property type="entry name" value="sensory_box"/>
    <property type="match status" value="1"/>
</dbReference>
<dbReference type="InterPro" id="IPR036097">
    <property type="entry name" value="HisK_dim/P_sf"/>
</dbReference>
<dbReference type="InterPro" id="IPR003661">
    <property type="entry name" value="HisK_dim/P_dom"/>
</dbReference>
<keyword evidence="3" id="KW-0597">Phosphoprotein</keyword>
<dbReference type="InterPro" id="IPR000014">
    <property type="entry name" value="PAS"/>
</dbReference>
<dbReference type="PANTHER" id="PTHR43711:SF26">
    <property type="entry name" value="SENSOR HISTIDINE KINASE RCSC"/>
    <property type="match status" value="1"/>
</dbReference>
<feature type="domain" description="Histidine kinase" evidence="9">
    <location>
        <begin position="540"/>
        <end position="759"/>
    </location>
</feature>
<comment type="catalytic activity">
    <reaction evidence="1">
        <text>ATP + protein L-histidine = ADP + protein N-phospho-L-histidine.</text>
        <dbReference type="EC" id="2.7.13.3"/>
    </reaction>
</comment>
<dbReference type="Gene3D" id="1.10.287.130">
    <property type="match status" value="1"/>
</dbReference>
<feature type="transmembrane region" description="Helical" evidence="8">
    <location>
        <begin position="41"/>
        <end position="62"/>
    </location>
</feature>
<keyword evidence="5" id="KW-0418">Kinase</keyword>
<dbReference type="Pfam" id="PF08447">
    <property type="entry name" value="PAS_3"/>
    <property type="match status" value="1"/>
</dbReference>
<dbReference type="Gene3D" id="3.30.565.10">
    <property type="entry name" value="Histidine kinase-like ATPase, C-terminal domain"/>
    <property type="match status" value="1"/>
</dbReference>
<proteinExistence type="predicted"/>
<dbReference type="InterPro" id="IPR004358">
    <property type="entry name" value="Sig_transdc_His_kin-like_C"/>
</dbReference>
<dbReference type="CDD" id="cd00130">
    <property type="entry name" value="PAS"/>
    <property type="match status" value="1"/>
</dbReference>
<dbReference type="RefSeq" id="WP_131000903.1">
    <property type="nucleotide sequence ID" value="NZ_JBHSZR010000002.1"/>
</dbReference>
<dbReference type="Pfam" id="PF02518">
    <property type="entry name" value="HATPase_c"/>
    <property type="match status" value="1"/>
</dbReference>
<evidence type="ECO:0000313" key="11">
    <source>
        <dbReference type="EMBL" id="TBN54650.1"/>
    </source>
</evidence>
<dbReference type="EMBL" id="SIUB01000001">
    <property type="protein sequence ID" value="TBN54650.1"/>
    <property type="molecule type" value="Genomic_DNA"/>
</dbReference>
<keyword evidence="12" id="KW-1185">Reference proteome</keyword>
<evidence type="ECO:0000256" key="2">
    <source>
        <dbReference type="ARBA" id="ARBA00012438"/>
    </source>
</evidence>
<dbReference type="PANTHER" id="PTHR43711">
    <property type="entry name" value="TWO-COMPONENT HISTIDINE KINASE"/>
    <property type="match status" value="1"/>
</dbReference>
<evidence type="ECO:0000256" key="6">
    <source>
        <dbReference type="ARBA" id="ARBA00023012"/>
    </source>
</evidence>
<evidence type="ECO:0000256" key="8">
    <source>
        <dbReference type="SAM" id="Phobius"/>
    </source>
</evidence>
<dbReference type="InterPro" id="IPR036890">
    <property type="entry name" value="HATPase_C_sf"/>
</dbReference>